<dbReference type="EMBL" id="BAHC01000061">
    <property type="protein sequence ID" value="GAB89421.1"/>
    <property type="molecule type" value="Genomic_DNA"/>
</dbReference>
<keyword evidence="1" id="KW-0472">Membrane</keyword>
<evidence type="ECO:0000313" key="2">
    <source>
        <dbReference type="EMBL" id="GAB89421.1"/>
    </source>
</evidence>
<dbReference type="eggNOG" id="COG2364">
    <property type="taxonomic scope" value="Bacteria"/>
</dbReference>
<dbReference type="Proteomes" id="UP000008363">
    <property type="component" value="Unassembled WGS sequence"/>
</dbReference>
<keyword evidence="3" id="KW-1185">Reference proteome</keyword>
<gene>
    <name evidence="2" type="ORF">GORHZ_061_00040</name>
</gene>
<name>K6W6S7_9ACTN</name>
<dbReference type="AlphaFoldDB" id="K6W6S7"/>
<evidence type="ECO:0000313" key="3">
    <source>
        <dbReference type="Proteomes" id="UP000008363"/>
    </source>
</evidence>
<keyword evidence="1" id="KW-1133">Transmembrane helix</keyword>
<feature type="transmembrane region" description="Helical" evidence="1">
    <location>
        <begin position="31"/>
        <end position="49"/>
    </location>
</feature>
<proteinExistence type="predicted"/>
<dbReference type="STRING" id="1108045.GORHZ_061_00040"/>
<dbReference type="RefSeq" id="WP_006331449.1">
    <property type="nucleotide sequence ID" value="NZ_BAHC01000061.1"/>
</dbReference>
<dbReference type="InterPro" id="IPR038750">
    <property type="entry name" value="YczE/YyaS-like"/>
</dbReference>
<dbReference type="PANTHER" id="PTHR40078:SF1">
    <property type="entry name" value="INTEGRAL MEMBRANE PROTEIN"/>
    <property type="match status" value="1"/>
</dbReference>
<evidence type="ECO:0000256" key="1">
    <source>
        <dbReference type="SAM" id="Phobius"/>
    </source>
</evidence>
<feature type="transmembrane region" description="Helical" evidence="1">
    <location>
        <begin position="129"/>
        <end position="150"/>
    </location>
</feature>
<feature type="transmembrane region" description="Helical" evidence="1">
    <location>
        <begin position="96"/>
        <end position="117"/>
    </location>
</feature>
<comment type="caution">
    <text evidence="2">The sequence shown here is derived from an EMBL/GenBank/DDBJ whole genome shotgun (WGS) entry which is preliminary data.</text>
</comment>
<evidence type="ECO:0008006" key="4">
    <source>
        <dbReference type="Google" id="ProtNLM"/>
    </source>
</evidence>
<keyword evidence="1" id="KW-0812">Transmembrane</keyword>
<sequence length="238" mass="24313">MSRVVGAPRAEPLTGLGPVAQLTAGRLPERLLRLVAGLALYGLSIALMIEGSVGASPWDVFHSGVARHVPVSLGTVLTAASVCVLLAWIPLRQIPGVGTVANTLLLGPLADVSLWLLPAPEALVPRVTYMLAGVVLCALGTALYVGAQLGPGPRDGLMTGLVRRTGRSVRSVRTAIEVSVLLAGVALGASAGPGTVVFALAVGPLTQIMLGYLVVDLRSSDERLPLAEPCAAGKRGCP</sequence>
<dbReference type="PANTHER" id="PTHR40078">
    <property type="entry name" value="INTEGRAL MEMBRANE PROTEIN-RELATED"/>
    <property type="match status" value="1"/>
</dbReference>
<protein>
    <recommendedName>
        <fullName evidence="4">Membrane protein YczE</fullName>
    </recommendedName>
</protein>
<accession>K6W6S7</accession>
<feature type="transmembrane region" description="Helical" evidence="1">
    <location>
        <begin position="69"/>
        <end position="89"/>
    </location>
</feature>
<reference evidence="2 3" key="1">
    <citation type="submission" date="2012-08" db="EMBL/GenBank/DDBJ databases">
        <title>Whole genome shotgun sequence of Gordonia rhizosphera NBRC 16068.</title>
        <authorList>
            <person name="Takarada H."/>
            <person name="Isaki S."/>
            <person name="Hosoyama A."/>
            <person name="Tsuchikane K."/>
            <person name="Katsumata H."/>
            <person name="Baba S."/>
            <person name="Ohji S."/>
            <person name="Yamazaki S."/>
            <person name="Fujita N."/>
        </authorList>
    </citation>
    <scope>NUCLEOTIDE SEQUENCE [LARGE SCALE GENOMIC DNA]</scope>
    <source>
        <strain evidence="2 3">NBRC 16068</strain>
    </source>
</reference>
<dbReference type="Pfam" id="PF19700">
    <property type="entry name" value="DUF6198"/>
    <property type="match status" value="1"/>
</dbReference>
<organism evidence="2 3">
    <name type="scientific">Gordonia rhizosphera NBRC 16068</name>
    <dbReference type="NCBI Taxonomy" id="1108045"/>
    <lineage>
        <taxon>Bacteria</taxon>
        <taxon>Bacillati</taxon>
        <taxon>Actinomycetota</taxon>
        <taxon>Actinomycetes</taxon>
        <taxon>Mycobacteriales</taxon>
        <taxon>Gordoniaceae</taxon>
        <taxon>Gordonia</taxon>
    </lineage>
</organism>